<dbReference type="Proteomes" id="UP000298860">
    <property type="component" value="Unassembled WGS sequence"/>
</dbReference>
<dbReference type="EMBL" id="BJFL01000083">
    <property type="protein sequence ID" value="GDY34034.1"/>
    <property type="molecule type" value="Genomic_DNA"/>
</dbReference>
<keyword evidence="3" id="KW-1185">Reference proteome</keyword>
<evidence type="ECO:0000313" key="3">
    <source>
        <dbReference type="Proteomes" id="UP000298860"/>
    </source>
</evidence>
<gene>
    <name evidence="2" type="ORF">GTS_56670</name>
</gene>
<feature type="region of interest" description="Disordered" evidence="1">
    <location>
        <begin position="38"/>
        <end position="73"/>
    </location>
</feature>
<proteinExistence type="predicted"/>
<name>A0A4D4JEF4_9PSEU</name>
<evidence type="ECO:0000313" key="2">
    <source>
        <dbReference type="EMBL" id="GDY34034.1"/>
    </source>
</evidence>
<comment type="caution">
    <text evidence="2">The sequence shown here is derived from an EMBL/GenBank/DDBJ whole genome shotgun (WGS) entry which is preliminary data.</text>
</comment>
<dbReference type="AlphaFoldDB" id="A0A4D4JEF4"/>
<sequence length="73" mass="8180">MRAAIVTIQLWRIAWQSVDIAADVCRTPLAERISAASFHPPVLDGPMPRPGGPVRTHHEAGELLRGMREEERR</sequence>
<accession>A0A4D4JEF4</accession>
<evidence type="ECO:0000256" key="1">
    <source>
        <dbReference type="SAM" id="MobiDB-lite"/>
    </source>
</evidence>
<protein>
    <submittedName>
        <fullName evidence="2">Uncharacterized protein</fullName>
    </submittedName>
</protein>
<organism evidence="2 3">
    <name type="scientific">Gandjariella thermophila</name>
    <dbReference type="NCBI Taxonomy" id="1931992"/>
    <lineage>
        <taxon>Bacteria</taxon>
        <taxon>Bacillati</taxon>
        <taxon>Actinomycetota</taxon>
        <taxon>Actinomycetes</taxon>
        <taxon>Pseudonocardiales</taxon>
        <taxon>Pseudonocardiaceae</taxon>
        <taxon>Gandjariella</taxon>
    </lineage>
</organism>
<feature type="compositionally biased region" description="Basic and acidic residues" evidence="1">
    <location>
        <begin position="56"/>
        <end position="73"/>
    </location>
</feature>
<reference evidence="3" key="1">
    <citation type="submission" date="2019-04" db="EMBL/GenBank/DDBJ databases">
        <title>Draft genome sequence of Pseudonocardiaceae bacterium SL3-2-4.</title>
        <authorList>
            <person name="Ningsih F."/>
            <person name="Yokota A."/>
            <person name="Sakai Y."/>
            <person name="Nanatani K."/>
            <person name="Yabe S."/>
            <person name="Oetari A."/>
            <person name="Sjamsuridzal W."/>
        </authorList>
    </citation>
    <scope>NUCLEOTIDE SEQUENCE [LARGE SCALE GENOMIC DNA]</scope>
    <source>
        <strain evidence="3">SL3-2-4</strain>
    </source>
</reference>